<gene>
    <name evidence="1" type="ORF">TX23_03980</name>
</gene>
<dbReference type="RefSeq" id="WP_057701091.1">
    <property type="nucleotide sequence ID" value="NZ_JYLN01000001.1"/>
</dbReference>
<sequence>MNVQTNTLDYQECMQNAALAFLERHQAEHLCDLSTLLNRTIQHLVTSLGVTESVAIKLVSLAHTELVEIAFRQRLDLDYSSDTVVVIKDPIKGFCWSVPVSLIYERILNAPDNVRLRSANS</sequence>
<dbReference type="AlphaFoldDB" id="A0A0R3AYI2"/>
<organism evidence="1 2">
    <name type="scientific">Pseudomonas paralactis</name>
    <dbReference type="NCBI Taxonomy" id="1615673"/>
    <lineage>
        <taxon>Bacteria</taxon>
        <taxon>Pseudomonadati</taxon>
        <taxon>Pseudomonadota</taxon>
        <taxon>Gammaproteobacteria</taxon>
        <taxon>Pseudomonadales</taxon>
        <taxon>Pseudomonadaceae</taxon>
        <taxon>Pseudomonas</taxon>
    </lineage>
</organism>
<evidence type="ECO:0000313" key="1">
    <source>
        <dbReference type="EMBL" id="KRP75345.1"/>
    </source>
</evidence>
<accession>A0A0R3AYI2</accession>
<name>A0A0R3AYI2_9PSED</name>
<dbReference type="EMBL" id="JYLN01000001">
    <property type="protein sequence ID" value="KRP75345.1"/>
    <property type="molecule type" value="Genomic_DNA"/>
</dbReference>
<dbReference type="OrthoDB" id="6904776at2"/>
<dbReference type="PATRIC" id="fig|1615673.3.peg.1735"/>
<proteinExistence type="predicted"/>
<dbReference type="Proteomes" id="UP000050852">
    <property type="component" value="Unassembled WGS sequence"/>
</dbReference>
<reference evidence="1 2" key="1">
    <citation type="submission" date="2015-02" db="EMBL/GenBank/DDBJ databases">
        <title>Two Pseudomonas sp. nov., isolated from raw milk.</title>
        <authorList>
            <person name="Wenning M."/>
            <person name="von Neubeck M."/>
            <person name="Huptas C."/>
            <person name="Scherer S."/>
        </authorList>
    </citation>
    <scope>NUCLEOTIDE SEQUENCE [LARGE SCALE GENOMIC DNA]</scope>
    <source>
        <strain evidence="1 2">DSM 29164</strain>
    </source>
</reference>
<evidence type="ECO:0000313" key="2">
    <source>
        <dbReference type="Proteomes" id="UP000050852"/>
    </source>
</evidence>
<comment type="caution">
    <text evidence="1">The sequence shown here is derived from an EMBL/GenBank/DDBJ whole genome shotgun (WGS) entry which is preliminary data.</text>
</comment>
<protein>
    <submittedName>
        <fullName evidence="1">Prophage PssSM-01</fullName>
    </submittedName>
</protein>